<proteinExistence type="predicted"/>
<dbReference type="GO" id="GO:0006508">
    <property type="term" value="P:proteolysis"/>
    <property type="evidence" value="ECO:0007669"/>
    <property type="project" value="InterPro"/>
</dbReference>
<dbReference type="AlphaFoldDB" id="A0A075G7Q9"/>
<feature type="domain" description="Peptidase M28" evidence="1">
    <location>
        <begin position="79"/>
        <end position="195"/>
    </location>
</feature>
<protein>
    <recommendedName>
        <fullName evidence="1">Peptidase M28 domain-containing protein</fullName>
    </recommendedName>
</protein>
<accession>A0A075G7Q9</accession>
<dbReference type="InterPro" id="IPR007484">
    <property type="entry name" value="Peptidase_M28"/>
</dbReference>
<organism evidence="2">
    <name type="scientific">uncultured marine group II/III euryarchaeote KM3_115_A12</name>
    <dbReference type="NCBI Taxonomy" id="1457854"/>
    <lineage>
        <taxon>Archaea</taxon>
        <taxon>Methanobacteriati</taxon>
        <taxon>Methanobacteriota</taxon>
        <taxon>environmental samples</taxon>
    </lineage>
</organism>
<dbReference type="Pfam" id="PF04389">
    <property type="entry name" value="Peptidase_M28"/>
    <property type="match status" value="1"/>
</dbReference>
<dbReference type="GO" id="GO:0008235">
    <property type="term" value="F:metalloexopeptidase activity"/>
    <property type="evidence" value="ECO:0007669"/>
    <property type="project" value="InterPro"/>
</dbReference>
<evidence type="ECO:0000313" key="2">
    <source>
        <dbReference type="EMBL" id="AIE99633.1"/>
    </source>
</evidence>
<sequence>MVAGKRTHDTLSRITDGSLDPLDVNDLAVGYLDRWAGQGNPAYEDAANFVKSTLESFGYDNVQQHRFQYMESNPEAYNICAYKEGYEYPDEWMVIGSHFDIAPYVIPNDPVYGTGRGYGTRTGAYDNTVGVSVNLQMAENMFEIPTRRGIVFCFWSSEEGGKRGSESWVHDLPDDILVTNYINIDMGGVNWPGNGTPSDRDGPTVDTGSYPASNENWPFRVYIGPDTEEAVINQPEMVYLAEWLGGDALGVEEQLAVLNGEIHAAWAAAGEPGVTINEATTARSDHASFQEIGTVTAGLGGLVDGYDCYHQTCDTIGEMEYWMENDAAGGRENLVNSMDLMTWYATLIFLHLDHEPILNSYLE</sequence>
<evidence type="ECO:0000259" key="1">
    <source>
        <dbReference type="Pfam" id="PF04389"/>
    </source>
</evidence>
<name>A0A075G7Q9_9EURY</name>
<dbReference type="PANTHER" id="PTHR12147">
    <property type="entry name" value="METALLOPEPTIDASE M28 FAMILY MEMBER"/>
    <property type="match status" value="1"/>
</dbReference>
<dbReference type="SUPFAM" id="SSF53187">
    <property type="entry name" value="Zn-dependent exopeptidases"/>
    <property type="match status" value="1"/>
</dbReference>
<reference evidence="2" key="1">
    <citation type="journal article" date="2014" name="Genome Biol. Evol.">
        <title>Pangenome evidence for extensive interdomain horizontal transfer affecting lineage core and shell genes in uncultured planktonic thaumarchaeota and euryarchaeota.</title>
        <authorList>
            <person name="Deschamps P."/>
            <person name="Zivanovic Y."/>
            <person name="Moreira D."/>
            <person name="Rodriguez-Valera F."/>
            <person name="Lopez-Garcia P."/>
        </authorList>
    </citation>
    <scope>NUCLEOTIDE SEQUENCE</scope>
</reference>
<dbReference type="InterPro" id="IPR045175">
    <property type="entry name" value="M28_fam"/>
</dbReference>
<dbReference type="EMBL" id="KF900568">
    <property type="protein sequence ID" value="AIE99633.1"/>
    <property type="molecule type" value="Genomic_DNA"/>
</dbReference>
<dbReference type="PANTHER" id="PTHR12147:SF26">
    <property type="entry name" value="PEPTIDASE M28 DOMAIN-CONTAINING PROTEIN"/>
    <property type="match status" value="1"/>
</dbReference>
<dbReference type="Gene3D" id="3.40.630.10">
    <property type="entry name" value="Zn peptidases"/>
    <property type="match status" value="1"/>
</dbReference>